<proteinExistence type="predicted"/>
<accession>A0A6C0LID5</accession>
<dbReference type="AlphaFoldDB" id="A0A6C0LID5"/>
<reference evidence="5" key="1">
    <citation type="journal article" date="2020" name="Nature">
        <title>Giant virus diversity and host interactions through global metagenomics.</title>
        <authorList>
            <person name="Schulz F."/>
            <person name="Roux S."/>
            <person name="Paez-Espino D."/>
            <person name="Jungbluth S."/>
            <person name="Walsh D.A."/>
            <person name="Denef V.J."/>
            <person name="McMahon K.D."/>
            <person name="Konstantinidis K.T."/>
            <person name="Eloe-Fadrosh E.A."/>
            <person name="Kyrpides N.C."/>
            <person name="Woyke T."/>
        </authorList>
    </citation>
    <scope>NUCLEOTIDE SEQUENCE</scope>
    <source>
        <strain evidence="5">GVMAG-M-3300027804-48</strain>
    </source>
</reference>
<dbReference type="PROSITE" id="PS50089">
    <property type="entry name" value="ZF_RING_2"/>
    <property type="match status" value="1"/>
</dbReference>
<sequence>MVELNFNWKKKKTNNSILRLLLKKERKLKIKLQNQTIINNDLTYEIKNKTICPICTENDLSICCIPCGHTYCNNCIINTTNCHICRTEIMQTNKIYL</sequence>
<keyword evidence="1" id="KW-0479">Metal-binding</keyword>
<evidence type="ECO:0000256" key="3">
    <source>
        <dbReference type="ARBA" id="ARBA00022833"/>
    </source>
</evidence>
<dbReference type="EMBL" id="MN740489">
    <property type="protein sequence ID" value="QHU29431.1"/>
    <property type="molecule type" value="Genomic_DNA"/>
</dbReference>
<dbReference type="PROSITE" id="PS00518">
    <property type="entry name" value="ZF_RING_1"/>
    <property type="match status" value="1"/>
</dbReference>
<dbReference type="SUPFAM" id="SSF57850">
    <property type="entry name" value="RING/U-box"/>
    <property type="match status" value="1"/>
</dbReference>
<protein>
    <recommendedName>
        <fullName evidence="4">RING-type domain-containing protein</fullName>
    </recommendedName>
</protein>
<evidence type="ECO:0000313" key="5">
    <source>
        <dbReference type="EMBL" id="QHU29431.1"/>
    </source>
</evidence>
<dbReference type="InterPro" id="IPR001841">
    <property type="entry name" value="Znf_RING"/>
</dbReference>
<evidence type="ECO:0000256" key="2">
    <source>
        <dbReference type="ARBA" id="ARBA00022771"/>
    </source>
</evidence>
<evidence type="ECO:0000259" key="4">
    <source>
        <dbReference type="PROSITE" id="PS50089"/>
    </source>
</evidence>
<dbReference type="GO" id="GO:0008270">
    <property type="term" value="F:zinc ion binding"/>
    <property type="evidence" value="ECO:0007669"/>
    <property type="project" value="UniProtKB-KW"/>
</dbReference>
<keyword evidence="2" id="KW-0863">Zinc-finger</keyword>
<dbReference type="Gene3D" id="3.30.40.10">
    <property type="entry name" value="Zinc/RING finger domain, C3HC4 (zinc finger)"/>
    <property type="match status" value="1"/>
</dbReference>
<dbReference type="InterPro" id="IPR013083">
    <property type="entry name" value="Znf_RING/FYVE/PHD"/>
</dbReference>
<feature type="domain" description="RING-type" evidence="4">
    <location>
        <begin position="52"/>
        <end position="86"/>
    </location>
</feature>
<dbReference type="InterPro" id="IPR017907">
    <property type="entry name" value="Znf_RING_CS"/>
</dbReference>
<dbReference type="SMART" id="SM00184">
    <property type="entry name" value="RING"/>
    <property type="match status" value="1"/>
</dbReference>
<keyword evidence="3" id="KW-0862">Zinc</keyword>
<dbReference type="Pfam" id="PF13920">
    <property type="entry name" value="zf-C3HC4_3"/>
    <property type="match status" value="1"/>
</dbReference>
<name>A0A6C0LID5_9ZZZZ</name>
<evidence type="ECO:0000256" key="1">
    <source>
        <dbReference type="ARBA" id="ARBA00022723"/>
    </source>
</evidence>
<organism evidence="5">
    <name type="scientific">viral metagenome</name>
    <dbReference type="NCBI Taxonomy" id="1070528"/>
    <lineage>
        <taxon>unclassified sequences</taxon>
        <taxon>metagenomes</taxon>
        <taxon>organismal metagenomes</taxon>
    </lineage>
</organism>